<keyword evidence="1" id="KW-1133">Transmembrane helix</keyword>
<evidence type="ECO:0000313" key="2">
    <source>
        <dbReference type="EMBL" id="CAA9218405.1"/>
    </source>
</evidence>
<protein>
    <submittedName>
        <fullName evidence="2">Uncharacterized protein</fullName>
    </submittedName>
</protein>
<gene>
    <name evidence="2" type="ORF">AVDCRST_MAG93-335</name>
</gene>
<name>A0A6J4HB15_9CHLR</name>
<dbReference type="EMBL" id="CADCTR010000106">
    <property type="protein sequence ID" value="CAA9218405.1"/>
    <property type="molecule type" value="Genomic_DNA"/>
</dbReference>
<feature type="transmembrane region" description="Helical" evidence="1">
    <location>
        <begin position="38"/>
        <end position="60"/>
    </location>
</feature>
<sequence>MSGIEVEFVIDSNDLEQLNAALAAEEASDVELLPDAGFVPLVGVVVVALIAVTGLVNVCIKLSRLRRVGVIIDARGPVIRTQTDRALPSGTVLVFAPDGVRHELHEPSTMDLSALLQASAS</sequence>
<keyword evidence="1" id="KW-0472">Membrane</keyword>
<reference evidence="2" key="1">
    <citation type="submission" date="2020-02" db="EMBL/GenBank/DDBJ databases">
        <authorList>
            <person name="Meier V. D."/>
        </authorList>
    </citation>
    <scope>NUCLEOTIDE SEQUENCE</scope>
    <source>
        <strain evidence="2">AVDCRST_MAG93</strain>
    </source>
</reference>
<proteinExistence type="predicted"/>
<dbReference type="AlphaFoldDB" id="A0A6J4HB15"/>
<evidence type="ECO:0000256" key="1">
    <source>
        <dbReference type="SAM" id="Phobius"/>
    </source>
</evidence>
<accession>A0A6J4HB15</accession>
<organism evidence="2">
    <name type="scientific">uncultured Chloroflexia bacterium</name>
    <dbReference type="NCBI Taxonomy" id="1672391"/>
    <lineage>
        <taxon>Bacteria</taxon>
        <taxon>Bacillati</taxon>
        <taxon>Chloroflexota</taxon>
        <taxon>Chloroflexia</taxon>
        <taxon>environmental samples</taxon>
    </lineage>
</organism>
<keyword evidence="1" id="KW-0812">Transmembrane</keyword>